<dbReference type="CDD" id="cd01743">
    <property type="entry name" value="GATase1_Anthranilate_Synthase"/>
    <property type="match status" value="1"/>
</dbReference>
<dbReference type="AlphaFoldDB" id="A0A4D6WT99"/>
<evidence type="ECO:0000256" key="2">
    <source>
        <dbReference type="ARBA" id="ARBA00011743"/>
    </source>
</evidence>
<dbReference type="SUPFAM" id="SSF52317">
    <property type="entry name" value="Class I glutamine amidotransferase-like"/>
    <property type="match status" value="1"/>
</dbReference>
<evidence type="ECO:0000256" key="7">
    <source>
        <dbReference type="ARBA" id="ARBA00082672"/>
    </source>
</evidence>
<reference evidence="9" key="2">
    <citation type="submission" date="2019-04" db="EMBL/GenBank/DDBJ databases">
        <authorList>
            <person name="Pasella M."/>
        </authorList>
    </citation>
    <scope>NUCLEOTIDE SEQUENCE</scope>
    <source>
        <strain evidence="9">PD2926</strain>
    </source>
</reference>
<keyword evidence="5" id="KW-0057">Aromatic amino acid biosynthesis</keyword>
<evidence type="ECO:0000256" key="3">
    <source>
        <dbReference type="ARBA" id="ARBA00012266"/>
    </source>
</evidence>
<feature type="domain" description="Glutamine amidotransferase" evidence="8">
    <location>
        <begin position="3"/>
        <end position="187"/>
    </location>
</feature>
<dbReference type="PROSITE" id="PS51273">
    <property type="entry name" value="GATASE_TYPE_1"/>
    <property type="match status" value="1"/>
</dbReference>
<proteinExistence type="predicted"/>
<evidence type="ECO:0000256" key="6">
    <source>
        <dbReference type="ARBA" id="ARBA00022962"/>
    </source>
</evidence>
<reference evidence="9" key="1">
    <citation type="journal article" date="2019" name="Mol. Phylogenet. Evol.">
        <title>Morphological evolution and classification of the red algal order Ceramiales inferred using plastid phylogenomics.</title>
        <authorList>
            <person name="Diaz-Tapia P."/>
            <person name="Pasella M.M."/>
            <person name="Verbruggen H."/>
            <person name="Maggs C.A."/>
        </authorList>
    </citation>
    <scope>NUCLEOTIDE SEQUENCE</scope>
    <source>
        <strain evidence="9">PD2926</strain>
    </source>
</reference>
<geneLocation type="plastid" evidence="9"/>
<dbReference type="GO" id="GO:0005829">
    <property type="term" value="C:cytosol"/>
    <property type="evidence" value="ECO:0007669"/>
    <property type="project" value="TreeGrafter"/>
</dbReference>
<dbReference type="Gene3D" id="3.40.50.880">
    <property type="match status" value="1"/>
</dbReference>
<evidence type="ECO:0000256" key="1">
    <source>
        <dbReference type="ARBA" id="ARBA00004873"/>
    </source>
</evidence>
<dbReference type="EMBL" id="MK814615">
    <property type="protein sequence ID" value="QCI04795.1"/>
    <property type="molecule type" value="Genomic_DNA"/>
</dbReference>
<dbReference type="PRINTS" id="PR00099">
    <property type="entry name" value="CPSGATASE"/>
</dbReference>
<dbReference type="Pfam" id="PF00117">
    <property type="entry name" value="GATase"/>
    <property type="match status" value="1"/>
</dbReference>
<dbReference type="PRINTS" id="PR00096">
    <property type="entry name" value="GATASE"/>
</dbReference>
<accession>A0A4D6WT99</accession>
<dbReference type="InterPro" id="IPR050472">
    <property type="entry name" value="Anth_synth/Amidotransfase"/>
</dbReference>
<name>A0A4D6WT99_9FLOR</name>
<dbReference type="PANTHER" id="PTHR43418:SF4">
    <property type="entry name" value="MULTIFUNCTIONAL TRYPTOPHAN BIOSYNTHESIS PROTEIN"/>
    <property type="match status" value="1"/>
</dbReference>
<dbReference type="PRINTS" id="PR00097">
    <property type="entry name" value="ANTSNTHASEII"/>
</dbReference>
<keyword evidence="5" id="KW-0028">Amino-acid biosynthesis</keyword>
<keyword evidence="5" id="KW-0822">Tryptophan biosynthesis</keyword>
<evidence type="ECO:0000259" key="8">
    <source>
        <dbReference type="Pfam" id="PF00117"/>
    </source>
</evidence>
<evidence type="ECO:0000256" key="4">
    <source>
        <dbReference type="ARBA" id="ARBA00020654"/>
    </source>
</evidence>
<evidence type="ECO:0000313" key="9">
    <source>
        <dbReference type="EMBL" id="QCI04795.1"/>
    </source>
</evidence>
<dbReference type="GO" id="GO:0000162">
    <property type="term" value="P:L-tryptophan biosynthetic process"/>
    <property type="evidence" value="ECO:0007669"/>
    <property type="project" value="UniProtKB-KW"/>
</dbReference>
<dbReference type="InterPro" id="IPR017926">
    <property type="entry name" value="GATASE"/>
</dbReference>
<comment type="subunit">
    <text evidence="2">Tetramer of two components I and two components II.</text>
</comment>
<dbReference type="InterPro" id="IPR006221">
    <property type="entry name" value="TrpG/PapA_dom"/>
</dbReference>
<gene>
    <name evidence="9" type="primary">trpg</name>
</gene>
<dbReference type="PANTHER" id="PTHR43418">
    <property type="entry name" value="MULTIFUNCTIONAL TRYPTOPHAN BIOSYNTHESIS PROTEIN-RELATED"/>
    <property type="match status" value="1"/>
</dbReference>
<dbReference type="InterPro" id="IPR029062">
    <property type="entry name" value="Class_I_gatase-like"/>
</dbReference>
<dbReference type="NCBIfam" id="TIGR00566">
    <property type="entry name" value="trpG_papA"/>
    <property type="match status" value="1"/>
</dbReference>
<keyword evidence="6" id="KW-0315">Glutamine amidotransferase</keyword>
<keyword evidence="9" id="KW-0934">Plastid</keyword>
<protein>
    <recommendedName>
        <fullName evidence="4">Anthranilate synthase component 2</fullName>
        <ecNumber evidence="3">4.1.3.27</ecNumber>
    </recommendedName>
    <alternativeName>
        <fullName evidence="7">Anthranilate synthase, glutamine amidotransferase component</fullName>
    </alternativeName>
</protein>
<organism evidence="9">
    <name type="scientific">Bornetia secundiflora</name>
    <dbReference type="NCBI Taxonomy" id="2575637"/>
    <lineage>
        <taxon>Eukaryota</taxon>
        <taxon>Rhodophyta</taxon>
        <taxon>Florideophyceae</taxon>
        <taxon>Rhodymeniophycidae</taxon>
        <taxon>Ceramiales</taxon>
        <taxon>Wrangeliaceae</taxon>
        <taxon>Bornetia</taxon>
    </lineage>
</organism>
<dbReference type="GO" id="GO:0004049">
    <property type="term" value="F:anthranilate synthase activity"/>
    <property type="evidence" value="ECO:0007669"/>
    <property type="project" value="UniProtKB-EC"/>
</dbReference>
<dbReference type="FunFam" id="3.40.50.880:FF:000003">
    <property type="entry name" value="Anthranilate synthase component II"/>
    <property type="match status" value="1"/>
</dbReference>
<sequence length="192" mass="21906">MILIIDNYDSFTQNLVQCVGELRDNINIIRNDAVHIQDLHELEPTHIIISPGPGHPKQAGLSLDIMQKYAHKKPILGVCLGHQCIGYMSGAQIEQLPQPMHGKISTIEHDNKDLFYNLSNPLKVTRYHSLIISQQNLPDNLEVTAKTKEGLIMACRHKKYKMLRGVQFHPESIWTHEGRQLIRNFILNDTTS</sequence>
<comment type="pathway">
    <text evidence="1">Amino-acid biosynthesis; L-tryptophan biosynthesis; L-tryptophan from chorismate: step 1/5.</text>
</comment>
<evidence type="ECO:0000256" key="5">
    <source>
        <dbReference type="ARBA" id="ARBA00022822"/>
    </source>
</evidence>
<dbReference type="EC" id="4.1.3.27" evidence="3"/>